<keyword evidence="7" id="KW-1185">Reference proteome</keyword>
<sequence length="143" mass="16597">MAESNRAPQRPKRPNKHPNHVLRKRQPQKPEQGKNVIYVSTRTSIKGLLERCTKLINNNENEIIIYCLGAAIQRGILLALQVCERHVSYQHETKTYTTTLIDDLEPTVDDADYELQKRFNSGLRIRVFRSDLLEQPSTSDRKQ</sequence>
<evidence type="ECO:0000256" key="4">
    <source>
        <dbReference type="PIRNR" id="PIRNR036572"/>
    </source>
</evidence>
<dbReference type="GO" id="GO:0006364">
    <property type="term" value="P:rRNA processing"/>
    <property type="evidence" value="ECO:0007669"/>
    <property type="project" value="UniProtKB-KW"/>
</dbReference>
<evidence type="ECO:0000256" key="1">
    <source>
        <dbReference type="ARBA" id="ARBA00004604"/>
    </source>
</evidence>
<dbReference type="GO" id="GO:0004526">
    <property type="term" value="F:ribonuclease P activity"/>
    <property type="evidence" value="ECO:0007669"/>
    <property type="project" value="UniProtKB-UniRule"/>
</dbReference>
<proteinExistence type="inferred from homology"/>
<dbReference type="Gene3D" id="3.30.110.20">
    <property type="entry name" value="Alba-like domain"/>
    <property type="match status" value="1"/>
</dbReference>
<feature type="region of interest" description="Disordered" evidence="5">
    <location>
        <begin position="1"/>
        <end position="33"/>
    </location>
</feature>
<dbReference type="InterPro" id="IPR014612">
    <property type="entry name" value="Pop7/Rpp20"/>
</dbReference>
<evidence type="ECO:0000256" key="2">
    <source>
        <dbReference type="ARBA" id="ARBA00022694"/>
    </source>
</evidence>
<comment type="subcellular location">
    <subcellularLocation>
        <location evidence="1 4">Nucleus</location>
        <location evidence="1 4">Nucleolus</location>
    </subcellularLocation>
</comment>
<reference evidence="6" key="1">
    <citation type="submission" date="2022-01" db="EMBL/GenBank/DDBJ databases">
        <authorList>
            <person name="King R."/>
        </authorList>
    </citation>
    <scope>NUCLEOTIDE SEQUENCE</scope>
</reference>
<dbReference type="PANTHER" id="PTHR15314">
    <property type="entry name" value="RIBONUCLEASE P PROTEIN SUBUNIT P20"/>
    <property type="match status" value="1"/>
</dbReference>
<dbReference type="EMBL" id="OU892285">
    <property type="protein sequence ID" value="CAG9773761.1"/>
    <property type="molecule type" value="Genomic_DNA"/>
</dbReference>
<comment type="function">
    <text evidence="4">Component of ribonuclease P, a ribonucleoprotein complex that generates mature tRNA molecules by cleaving their 5'-ends. Also a component of the MRP ribonuclease complex, which cleaves pre-rRNA sequences.</text>
</comment>
<dbReference type="Pfam" id="PF12328">
    <property type="entry name" value="Rpp20"/>
    <property type="match status" value="1"/>
</dbReference>
<name>A0A9N9QT76_9CUCU</name>
<evidence type="ECO:0000256" key="5">
    <source>
        <dbReference type="SAM" id="MobiDB-lite"/>
    </source>
</evidence>
<dbReference type="PIRSF" id="PIRSF036572">
    <property type="entry name" value="RPP20"/>
    <property type="match status" value="1"/>
</dbReference>
<dbReference type="SUPFAM" id="SSF82704">
    <property type="entry name" value="AlbA-like"/>
    <property type="match status" value="1"/>
</dbReference>
<dbReference type="PANTHER" id="PTHR15314:SF1">
    <property type="entry name" value="RIBONUCLEASE P PROTEIN SUBUNIT P20"/>
    <property type="match status" value="1"/>
</dbReference>
<dbReference type="GO" id="GO:0000172">
    <property type="term" value="C:ribonuclease MRP complex"/>
    <property type="evidence" value="ECO:0007669"/>
    <property type="project" value="InterPro"/>
</dbReference>
<keyword evidence="2 4" id="KW-0819">tRNA processing</keyword>
<dbReference type="GO" id="GO:0003676">
    <property type="term" value="F:nucleic acid binding"/>
    <property type="evidence" value="ECO:0007669"/>
    <property type="project" value="InterPro"/>
</dbReference>
<dbReference type="OrthoDB" id="416729at2759"/>
<feature type="compositionally biased region" description="Basic residues" evidence="5">
    <location>
        <begin position="9"/>
        <end position="27"/>
    </location>
</feature>
<dbReference type="InterPro" id="IPR036882">
    <property type="entry name" value="Alba-like_dom_sf"/>
</dbReference>
<dbReference type="Proteomes" id="UP001152799">
    <property type="component" value="Chromosome 9"/>
</dbReference>
<keyword evidence="3 4" id="KW-0539">Nucleus</keyword>
<keyword evidence="4" id="KW-0698">rRNA processing</keyword>
<evidence type="ECO:0000313" key="6">
    <source>
        <dbReference type="EMBL" id="CAG9773761.1"/>
    </source>
</evidence>
<gene>
    <name evidence="6" type="ORF">CEUTPL_LOCUS14147</name>
</gene>
<dbReference type="GO" id="GO:0001682">
    <property type="term" value="P:tRNA 5'-leader removal"/>
    <property type="evidence" value="ECO:0007669"/>
    <property type="project" value="InterPro"/>
</dbReference>
<organism evidence="6 7">
    <name type="scientific">Ceutorhynchus assimilis</name>
    <name type="common">cabbage seed weevil</name>
    <dbReference type="NCBI Taxonomy" id="467358"/>
    <lineage>
        <taxon>Eukaryota</taxon>
        <taxon>Metazoa</taxon>
        <taxon>Ecdysozoa</taxon>
        <taxon>Arthropoda</taxon>
        <taxon>Hexapoda</taxon>
        <taxon>Insecta</taxon>
        <taxon>Pterygota</taxon>
        <taxon>Neoptera</taxon>
        <taxon>Endopterygota</taxon>
        <taxon>Coleoptera</taxon>
        <taxon>Polyphaga</taxon>
        <taxon>Cucujiformia</taxon>
        <taxon>Curculionidae</taxon>
        <taxon>Ceutorhynchinae</taxon>
        <taxon>Ceutorhynchus</taxon>
    </lineage>
</organism>
<comment type="similarity">
    <text evidence="4">Belongs to the histone-like Alba family.</text>
</comment>
<dbReference type="GO" id="GO:0005655">
    <property type="term" value="C:nucleolar ribonuclease P complex"/>
    <property type="evidence" value="ECO:0007669"/>
    <property type="project" value="InterPro"/>
</dbReference>
<dbReference type="AlphaFoldDB" id="A0A9N9QT76"/>
<protein>
    <recommendedName>
        <fullName evidence="4">Ribonuclease P protein subunit p20</fullName>
        <shortName evidence="4">RNaseP protein p20</shortName>
    </recommendedName>
</protein>
<evidence type="ECO:0000256" key="3">
    <source>
        <dbReference type="ARBA" id="ARBA00023242"/>
    </source>
</evidence>
<evidence type="ECO:0000313" key="7">
    <source>
        <dbReference type="Proteomes" id="UP001152799"/>
    </source>
</evidence>
<accession>A0A9N9QT76</accession>